<name>N2B5X1_9FIRM</name>
<dbReference type="OrthoDB" id="9794671at2"/>
<dbReference type="Proteomes" id="UP000012589">
    <property type="component" value="Unassembled WGS sequence"/>
</dbReference>
<reference evidence="2 3" key="1">
    <citation type="journal article" date="2014" name="Genome Announc.">
        <title>Draft genome sequences of the altered schaedler flora, a defined bacterial community from gnotobiotic mice.</title>
        <authorList>
            <person name="Wannemuehler M.J."/>
            <person name="Overstreet A.M."/>
            <person name="Ward D.V."/>
            <person name="Phillips G.J."/>
        </authorList>
    </citation>
    <scope>NUCLEOTIDE SEQUENCE [LARGE SCALE GENOMIC DNA]</scope>
    <source>
        <strain evidence="2 3">ASF492</strain>
    </source>
</reference>
<dbReference type="InterPro" id="IPR013486">
    <property type="entry name" value="SpoIID/LytB"/>
</dbReference>
<dbReference type="InterPro" id="IPR013693">
    <property type="entry name" value="SpoIID/LytB_N"/>
</dbReference>
<gene>
    <name evidence="2" type="ORF">C823_01350</name>
</gene>
<feature type="domain" description="Sporulation stage II protein D amidase enhancer LytB N-terminal" evidence="1">
    <location>
        <begin position="54"/>
        <end position="128"/>
    </location>
</feature>
<dbReference type="NCBIfam" id="TIGR02669">
    <property type="entry name" value="SpoIID_LytB"/>
    <property type="match status" value="1"/>
</dbReference>
<dbReference type="eggNOG" id="COG2385">
    <property type="taxonomic scope" value="Bacteria"/>
</dbReference>
<comment type="caution">
    <text evidence="2">The sequence shown here is derived from an EMBL/GenBank/DDBJ whole genome shotgun (WGS) entry which is preliminary data.</text>
</comment>
<sequence>MMERIKTLLSLIIIIICLPYLVTFVVQGDFINDSEEEEASENQPDKDTERLILMLAGEIPVTYEKETIKAQAVIARTNLEYARECDQPEPAYISREELRERLGGKEFQKYYEILKNCVEETANEIVTYEKKLVRLPFHYVSAGKTRENTDKDEKKATAYLKSVPSMADVRSERFLKIEFYTKKQFYNKLKSAYPKLRFPEENVDAMASVAERDSASYVLTVQLPGEKIDGEEFRDIFTLNSTCFSVKEVDGKVRIVTKGYGQGYGMSQYGANEMAKEGSSYRQILEYYYDGIDITYIDLQEEA</sequence>
<proteinExistence type="predicted"/>
<dbReference type="GO" id="GO:0030435">
    <property type="term" value="P:sporulation resulting in formation of a cellular spore"/>
    <property type="evidence" value="ECO:0007669"/>
    <property type="project" value="InterPro"/>
</dbReference>
<dbReference type="EMBL" id="AQFT01000039">
    <property type="protein sequence ID" value="EMZ33810.1"/>
    <property type="molecule type" value="Genomic_DNA"/>
</dbReference>
<dbReference type="AlphaFoldDB" id="N2B5X1"/>
<evidence type="ECO:0000313" key="3">
    <source>
        <dbReference type="Proteomes" id="UP000012589"/>
    </source>
</evidence>
<dbReference type="Pfam" id="PF08486">
    <property type="entry name" value="SpoIID"/>
    <property type="match status" value="1"/>
</dbReference>
<dbReference type="STRING" id="1235802.C823_01350"/>
<accession>N2B5X1</accession>
<evidence type="ECO:0000313" key="2">
    <source>
        <dbReference type="EMBL" id="EMZ33810.1"/>
    </source>
</evidence>
<keyword evidence="3" id="KW-1185">Reference proteome</keyword>
<dbReference type="PATRIC" id="fig|1235802.3.peg.1440"/>
<evidence type="ECO:0000259" key="1">
    <source>
        <dbReference type="Pfam" id="PF08486"/>
    </source>
</evidence>
<organism evidence="2 3">
    <name type="scientific">Eubacterium plexicaudatum ASF492</name>
    <dbReference type="NCBI Taxonomy" id="1235802"/>
    <lineage>
        <taxon>Bacteria</taxon>
        <taxon>Bacillati</taxon>
        <taxon>Bacillota</taxon>
        <taxon>Clostridia</taxon>
        <taxon>Eubacteriales</taxon>
        <taxon>Eubacteriaceae</taxon>
        <taxon>Eubacterium</taxon>
    </lineage>
</organism>
<dbReference type="HOGENOM" id="CLU_021203_1_0_9"/>
<protein>
    <submittedName>
        <fullName evidence="2">SpoIID/LytB domain-containing protein</fullName>
    </submittedName>
</protein>